<dbReference type="InterPro" id="IPR009078">
    <property type="entry name" value="Ferritin-like_SF"/>
</dbReference>
<evidence type="ECO:0000259" key="3">
    <source>
        <dbReference type="Pfam" id="PF00210"/>
    </source>
</evidence>
<dbReference type="RefSeq" id="WP_010654492.1">
    <property type="nucleotide sequence ID" value="NZ_JAPHOO010000001.1"/>
</dbReference>
<dbReference type="STRING" id="1094715.GCA_000236165_02315"/>
<gene>
    <name evidence="4" type="primary">dps2</name>
    <name evidence="4" type="ORF">NCTC11370_02471</name>
</gene>
<keyword evidence="5" id="KW-1185">Reference proteome</keyword>
<dbReference type="Proteomes" id="UP000254554">
    <property type="component" value="Unassembled WGS sequence"/>
</dbReference>
<dbReference type="GeneID" id="93293237"/>
<dbReference type="GO" id="GO:0016491">
    <property type="term" value="F:oxidoreductase activity"/>
    <property type="evidence" value="ECO:0007669"/>
    <property type="project" value="UniProtKB-KW"/>
</dbReference>
<keyword evidence="4" id="KW-0560">Oxidoreductase</keyword>
<dbReference type="PIRSF" id="PIRSF005900">
    <property type="entry name" value="Dps"/>
    <property type="match status" value="1"/>
</dbReference>
<accession>A0A377GCH0</accession>
<sequence>MKKLELYKLETPNDLDIKARHKIAEALNPLVADTFALFVKTKNFHWHMTGPHYRDYHLLLDEHSEQIFAMIDVLAERVRKLGERTIHSIGQIKQLQTLRDANETLSADDMLKALLEDNKAFLKNLRKAHEVCSNKNDFATTSVLEVYIDETERRIWFLFETLQNK</sequence>
<dbReference type="InterPro" id="IPR002177">
    <property type="entry name" value="DPS_DNA-bd"/>
</dbReference>
<dbReference type="OrthoDB" id="9797687at2"/>
<dbReference type="PANTHER" id="PTHR42932:SF3">
    <property type="entry name" value="DNA PROTECTION DURING STARVATION PROTEIN"/>
    <property type="match status" value="1"/>
</dbReference>
<dbReference type="EMBL" id="UGGT01000001">
    <property type="protein sequence ID" value="STO22384.1"/>
    <property type="molecule type" value="Genomic_DNA"/>
</dbReference>
<dbReference type="Pfam" id="PF00210">
    <property type="entry name" value="Ferritin"/>
    <property type="match status" value="1"/>
</dbReference>
<reference evidence="4 5" key="1">
    <citation type="submission" date="2018-06" db="EMBL/GenBank/DDBJ databases">
        <authorList>
            <consortium name="Pathogen Informatics"/>
            <person name="Doyle S."/>
        </authorList>
    </citation>
    <scope>NUCLEOTIDE SEQUENCE [LARGE SCALE GENOMIC DNA]</scope>
    <source>
        <strain evidence="4 5">NCTC11370</strain>
    </source>
</reference>
<comment type="similarity">
    <text evidence="1 2">Belongs to the Dps family.</text>
</comment>
<dbReference type="InterPro" id="IPR008331">
    <property type="entry name" value="Ferritin_DPS_dom"/>
</dbReference>
<organism evidence="4 5">
    <name type="scientific">Fluoribacter dumoffii</name>
    <dbReference type="NCBI Taxonomy" id="463"/>
    <lineage>
        <taxon>Bacteria</taxon>
        <taxon>Pseudomonadati</taxon>
        <taxon>Pseudomonadota</taxon>
        <taxon>Gammaproteobacteria</taxon>
        <taxon>Legionellales</taxon>
        <taxon>Legionellaceae</taxon>
        <taxon>Fluoribacter</taxon>
    </lineage>
</organism>
<dbReference type="AlphaFoldDB" id="A0A377GCH0"/>
<dbReference type="PANTHER" id="PTHR42932">
    <property type="entry name" value="GENERAL STRESS PROTEIN 20U"/>
    <property type="match status" value="1"/>
</dbReference>
<dbReference type="GO" id="GO:0008199">
    <property type="term" value="F:ferric iron binding"/>
    <property type="evidence" value="ECO:0007669"/>
    <property type="project" value="InterPro"/>
</dbReference>
<dbReference type="SUPFAM" id="SSF47240">
    <property type="entry name" value="Ferritin-like"/>
    <property type="match status" value="1"/>
</dbReference>
<evidence type="ECO:0000256" key="2">
    <source>
        <dbReference type="RuleBase" id="RU003875"/>
    </source>
</evidence>
<protein>
    <submittedName>
        <fullName evidence="4">DNA protection during starvation protein 2</fullName>
        <ecNumber evidence="4">1.16.-.-</ecNumber>
    </submittedName>
</protein>
<dbReference type="EC" id="1.16.-.-" evidence="4"/>
<dbReference type="CDD" id="cd01043">
    <property type="entry name" value="DPS"/>
    <property type="match status" value="1"/>
</dbReference>
<name>A0A377GCH0_9GAMM</name>
<evidence type="ECO:0000256" key="1">
    <source>
        <dbReference type="ARBA" id="ARBA00009497"/>
    </source>
</evidence>
<feature type="domain" description="Ferritin/DPS" evidence="3">
    <location>
        <begin position="25"/>
        <end position="164"/>
    </location>
</feature>
<evidence type="ECO:0000313" key="4">
    <source>
        <dbReference type="EMBL" id="STO22384.1"/>
    </source>
</evidence>
<evidence type="ECO:0000313" key="5">
    <source>
        <dbReference type="Proteomes" id="UP000254554"/>
    </source>
</evidence>
<dbReference type="PRINTS" id="PR01346">
    <property type="entry name" value="HELNAPAPROT"/>
</dbReference>
<proteinExistence type="inferred from homology"/>
<dbReference type="InterPro" id="IPR012347">
    <property type="entry name" value="Ferritin-like"/>
</dbReference>
<dbReference type="Gene3D" id="1.20.1260.10">
    <property type="match status" value="1"/>
</dbReference>